<name>A0A1I5WBQ9_9RHOB</name>
<dbReference type="InterPro" id="IPR013321">
    <property type="entry name" value="Arc_rbn_hlx_hlx"/>
</dbReference>
<dbReference type="SUPFAM" id="SSF47598">
    <property type="entry name" value="Ribbon-helix-helix"/>
    <property type="match status" value="1"/>
</dbReference>
<dbReference type="GO" id="GO:0006355">
    <property type="term" value="P:regulation of DNA-templated transcription"/>
    <property type="evidence" value="ECO:0007669"/>
    <property type="project" value="InterPro"/>
</dbReference>
<evidence type="ECO:0000313" key="2">
    <source>
        <dbReference type="EMBL" id="SFQ17101.1"/>
    </source>
</evidence>
<dbReference type="Gene3D" id="1.10.1220.10">
    <property type="entry name" value="Met repressor-like"/>
    <property type="match status" value="1"/>
</dbReference>
<dbReference type="AlphaFoldDB" id="A0A1I5WBQ9"/>
<keyword evidence="3" id="KW-1185">Reference proteome</keyword>
<proteinExistence type="predicted"/>
<evidence type="ECO:0000313" key="3">
    <source>
        <dbReference type="Proteomes" id="UP000199356"/>
    </source>
</evidence>
<dbReference type="CDD" id="cd22231">
    <property type="entry name" value="RHH_NikR_HicB-like"/>
    <property type="match status" value="1"/>
</dbReference>
<sequence>MKSSVPRNMTTVSVSLSDEMSAAVERLAEAGGYDTASEYICDLIRRDFDRQVLRAVLEDGRLSAQDEPMTARTLQSLRDRARLSARDHGGAKQ</sequence>
<dbReference type="OrthoDB" id="9811310at2"/>
<feature type="region of interest" description="Disordered" evidence="1">
    <location>
        <begin position="66"/>
        <end position="93"/>
    </location>
</feature>
<evidence type="ECO:0000256" key="1">
    <source>
        <dbReference type="SAM" id="MobiDB-lite"/>
    </source>
</evidence>
<reference evidence="2 3" key="1">
    <citation type="submission" date="2016-10" db="EMBL/GenBank/DDBJ databases">
        <authorList>
            <person name="de Groot N.N."/>
        </authorList>
    </citation>
    <scope>NUCLEOTIDE SEQUENCE [LARGE SCALE GENOMIC DNA]</scope>
    <source>
        <strain evidence="2 3">DSM 19547</strain>
    </source>
</reference>
<accession>A0A1I5WBQ9</accession>
<organism evidence="2 3">
    <name type="scientific">Tranquillimonas alkanivorans</name>
    <dbReference type="NCBI Taxonomy" id="441119"/>
    <lineage>
        <taxon>Bacteria</taxon>
        <taxon>Pseudomonadati</taxon>
        <taxon>Pseudomonadota</taxon>
        <taxon>Alphaproteobacteria</taxon>
        <taxon>Rhodobacterales</taxon>
        <taxon>Roseobacteraceae</taxon>
        <taxon>Tranquillimonas</taxon>
    </lineage>
</organism>
<dbReference type="EMBL" id="FOXA01000043">
    <property type="protein sequence ID" value="SFQ17101.1"/>
    <property type="molecule type" value="Genomic_DNA"/>
</dbReference>
<feature type="compositionally biased region" description="Basic and acidic residues" evidence="1">
    <location>
        <begin position="77"/>
        <end position="93"/>
    </location>
</feature>
<gene>
    <name evidence="2" type="ORF">SAMN04488047_1437</name>
</gene>
<dbReference type="Proteomes" id="UP000199356">
    <property type="component" value="Unassembled WGS sequence"/>
</dbReference>
<dbReference type="STRING" id="441119.SAMN04488047_1437"/>
<dbReference type="InterPro" id="IPR010985">
    <property type="entry name" value="Ribbon_hlx_hlx"/>
</dbReference>
<protein>
    <submittedName>
        <fullName evidence="2">Antitoxin ParD1/3/4</fullName>
    </submittedName>
</protein>